<organism evidence="2 4">
    <name type="scientific">Pectobacterium odoriferum</name>
    <dbReference type="NCBI Taxonomy" id="78398"/>
    <lineage>
        <taxon>Bacteria</taxon>
        <taxon>Pseudomonadati</taxon>
        <taxon>Pseudomonadota</taxon>
        <taxon>Gammaproteobacteria</taxon>
        <taxon>Enterobacterales</taxon>
        <taxon>Pectobacteriaceae</taxon>
        <taxon>Pectobacterium</taxon>
    </lineage>
</organism>
<dbReference type="EMBL" id="MTAO01000002">
    <property type="protein sequence ID" value="POE28124.1"/>
    <property type="molecule type" value="Genomic_DNA"/>
</dbReference>
<dbReference type="Proteomes" id="UP000029447">
    <property type="component" value="Unassembled WGS sequence"/>
</dbReference>
<name>A0ABD6VSR4_9GAMM</name>
<evidence type="ECO:0000313" key="4">
    <source>
        <dbReference type="Proteomes" id="UP000237274"/>
    </source>
</evidence>
<sequence>MDNFAFPKGNLKYTNDHSLKLLRLQSSLGENILLGVEAIGLGYNPFIPNAGYATVSSGTVQLFDWAHANMKKVSFMPEFEVPDVVDVQQEDRSSYRNITGKTITEYQSKLATNVAMKGNYHFFSGSLSIDYEENSLRNAENEFTRIQQTINLWSLRLYVIKSLRSLMKAEIREQ</sequence>
<dbReference type="EMBL" id="JQOF01000006">
    <property type="protein sequence ID" value="KGA41881.1"/>
    <property type="molecule type" value="Genomic_DNA"/>
</dbReference>
<dbReference type="RefSeq" id="WP_039489906.1">
    <property type="nucleotide sequence ID" value="NZ_JACDRW010000018.1"/>
</dbReference>
<dbReference type="AlphaFoldDB" id="A0ABD6VSR4"/>
<evidence type="ECO:0000313" key="1">
    <source>
        <dbReference type="EMBL" id="KGA41881.1"/>
    </source>
</evidence>
<evidence type="ECO:0000313" key="3">
    <source>
        <dbReference type="Proteomes" id="UP000029447"/>
    </source>
</evidence>
<protein>
    <submittedName>
        <fullName evidence="2">Uncharacterized protein</fullName>
    </submittedName>
</protein>
<dbReference type="KEGG" id="pcv:BCS7_08515"/>
<reference evidence="1 3" key="1">
    <citation type="submission" date="2014-08" db="EMBL/GenBank/DDBJ databases">
        <title>Genome sequences of NCPPB Pectobacterium isolates.</title>
        <authorList>
            <person name="Glover R.H."/>
            <person name="Sapp M."/>
            <person name="Elphinstone J."/>
        </authorList>
    </citation>
    <scope>NUCLEOTIDE SEQUENCE [LARGE SCALE GENOMIC DNA]</scope>
    <source>
        <strain evidence="1 3">NCPPB3841</strain>
    </source>
</reference>
<keyword evidence="3" id="KW-1185">Reference proteome</keyword>
<proteinExistence type="predicted"/>
<evidence type="ECO:0000313" key="2">
    <source>
        <dbReference type="EMBL" id="POE28124.1"/>
    </source>
</evidence>
<accession>A0ABD6VSR4</accession>
<dbReference type="Proteomes" id="UP000237274">
    <property type="component" value="Unassembled WGS sequence"/>
</dbReference>
<reference evidence="2 4" key="2">
    <citation type="submission" date="2017-01" db="EMBL/GenBank/DDBJ databases">
        <title>Comparative Genomics of 38 Pectobacterium strains comprising three species revealed the characteristics of Pectobacterium carotovorum.</title>
        <authorList>
            <person name="Xie H."/>
            <person name="Ma Y."/>
            <person name="Li X."/>
        </authorList>
    </citation>
    <scope>NUCLEOTIDE SEQUENCE [LARGE SCALE GENOMIC DNA]</scope>
    <source>
        <strain evidence="2 4">Q142</strain>
    </source>
</reference>
<gene>
    <name evidence="2" type="ORF">BV926_03350</name>
    <name evidence="1" type="ORF">KU75_09130</name>
</gene>
<comment type="caution">
    <text evidence="2">The sequence shown here is derived from an EMBL/GenBank/DDBJ whole genome shotgun (WGS) entry which is preliminary data.</text>
</comment>